<organism evidence="1 2">
    <name type="scientific">Corallococcus carmarthensis</name>
    <dbReference type="NCBI Taxonomy" id="2316728"/>
    <lineage>
        <taxon>Bacteria</taxon>
        <taxon>Pseudomonadati</taxon>
        <taxon>Myxococcota</taxon>
        <taxon>Myxococcia</taxon>
        <taxon>Myxococcales</taxon>
        <taxon>Cystobacterineae</taxon>
        <taxon>Myxococcaceae</taxon>
        <taxon>Corallococcus</taxon>
    </lineage>
</organism>
<comment type="caution">
    <text evidence="1">The sequence shown here is derived from an EMBL/GenBank/DDBJ whole genome shotgun (WGS) entry which is preliminary data.</text>
</comment>
<dbReference type="AlphaFoldDB" id="A0A3A8JSL7"/>
<protein>
    <submittedName>
        <fullName evidence="1">Uncharacterized protein</fullName>
    </submittedName>
</protein>
<evidence type="ECO:0000313" key="2">
    <source>
        <dbReference type="Proteomes" id="UP000268313"/>
    </source>
</evidence>
<dbReference type="Proteomes" id="UP000268313">
    <property type="component" value="Unassembled WGS sequence"/>
</dbReference>
<gene>
    <name evidence="1" type="ORF">D7X32_39385</name>
</gene>
<name>A0A3A8JSL7_9BACT</name>
<dbReference type="RefSeq" id="WP_120607667.1">
    <property type="nucleotide sequence ID" value="NZ_RAWE01000268.1"/>
</dbReference>
<sequence length="325" mass="34048">MSQSVQTILNINGIANGSPYSTQEPTIVFNNLPFSVWGSMSSARTVTGKVIGFANPQQYQVALFALESKTQIVGNTSWLTSVGSDGSFSLSVQQSATVYCALLMTPTFAQSYFASTFPSGSGTVSSLPIPAEHPGDVLLMIGLPAGLNRSLVLPFGVENPIVKPGDACLQPMGLNRQLSPGSTQGLPDPSNPSQVNQLWSMLVEGGGPGMMSFRVTTQNPDGTAGKGAFATGAYVYGQSMYLLAGAGPASGQPGATTPIVVSQPIVNWQILAPSMVQLGLALTILPEKILLAVDVVNVEPSVLGTFLKTLYKVEFKLLGLLFDML</sequence>
<proteinExistence type="predicted"/>
<evidence type="ECO:0000313" key="1">
    <source>
        <dbReference type="EMBL" id="RKG95334.1"/>
    </source>
</evidence>
<dbReference type="EMBL" id="RAWE01000268">
    <property type="protein sequence ID" value="RKG95334.1"/>
    <property type="molecule type" value="Genomic_DNA"/>
</dbReference>
<reference evidence="2" key="1">
    <citation type="submission" date="2018-09" db="EMBL/GenBank/DDBJ databases">
        <authorList>
            <person name="Livingstone P.G."/>
            <person name="Whitworth D.E."/>
        </authorList>
    </citation>
    <scope>NUCLEOTIDE SEQUENCE [LARGE SCALE GENOMIC DNA]</scope>
    <source>
        <strain evidence="2">CA043D</strain>
    </source>
</reference>
<keyword evidence="2" id="KW-1185">Reference proteome</keyword>
<accession>A0A3A8JSL7</accession>